<evidence type="ECO:0000256" key="4">
    <source>
        <dbReference type="PROSITE-ProRule" id="PRU00335"/>
    </source>
</evidence>
<keyword evidence="3" id="KW-0804">Transcription</keyword>
<evidence type="ECO:0000256" key="1">
    <source>
        <dbReference type="ARBA" id="ARBA00023015"/>
    </source>
</evidence>
<dbReference type="SUPFAM" id="SSF46689">
    <property type="entry name" value="Homeodomain-like"/>
    <property type="match status" value="1"/>
</dbReference>
<reference evidence="6 7" key="1">
    <citation type="submission" date="2024-02" db="EMBL/GenBank/DDBJ databases">
        <title>Deinococcus aluminii NBRC 112889.</title>
        <authorList>
            <person name="Ichikawa N."/>
            <person name="Katano-Makiyama Y."/>
            <person name="Hidaka K."/>
        </authorList>
    </citation>
    <scope>NUCLEOTIDE SEQUENCE [LARGE SCALE GENOMIC DNA]</scope>
    <source>
        <strain evidence="6 7">NBRC 112889</strain>
    </source>
</reference>
<dbReference type="PANTHER" id="PTHR30055">
    <property type="entry name" value="HTH-TYPE TRANSCRIPTIONAL REGULATOR RUTR"/>
    <property type="match status" value="1"/>
</dbReference>
<accession>A0ABP9XE45</accession>
<dbReference type="Pfam" id="PF00440">
    <property type="entry name" value="TetR_N"/>
    <property type="match status" value="1"/>
</dbReference>
<sequence>MGSVKAEPRLTHRQRQALATQQLVVDAARRLFLEQGYGATTIDDIAREAGVAVSTVYSIFGNKRGVLRAIREAWHQTSRQRDFRQDALAHEHPAQRFELMAHLTRRQWETGAEMVRIYQSAGAADPEAAAELQQALGGRRAAQRHFVAESAAMLRPGLSVERASALLQALTLFEVYHELVTESGWTPDEYEAWLARTLGEQLLEGPLPEGDQPSDSGQA</sequence>
<dbReference type="Gene3D" id="1.10.357.10">
    <property type="entry name" value="Tetracycline Repressor, domain 2"/>
    <property type="match status" value="1"/>
</dbReference>
<protein>
    <recommendedName>
        <fullName evidence="5">HTH tetR-type domain-containing protein</fullName>
    </recommendedName>
</protein>
<evidence type="ECO:0000256" key="3">
    <source>
        <dbReference type="ARBA" id="ARBA00023163"/>
    </source>
</evidence>
<dbReference type="EMBL" id="BAABRV010000002">
    <property type="protein sequence ID" value="GAA5532868.1"/>
    <property type="molecule type" value="Genomic_DNA"/>
</dbReference>
<dbReference type="SMART" id="SM00354">
    <property type="entry name" value="HTH_LACI"/>
    <property type="match status" value="1"/>
</dbReference>
<dbReference type="Proteomes" id="UP001404956">
    <property type="component" value="Unassembled WGS sequence"/>
</dbReference>
<dbReference type="InterPro" id="IPR009057">
    <property type="entry name" value="Homeodomain-like_sf"/>
</dbReference>
<keyword evidence="2 4" id="KW-0238">DNA-binding</keyword>
<feature type="domain" description="HTH tetR-type" evidence="5">
    <location>
        <begin position="18"/>
        <end position="78"/>
    </location>
</feature>
<keyword evidence="1" id="KW-0805">Transcription regulation</keyword>
<dbReference type="RefSeq" id="WP_345452340.1">
    <property type="nucleotide sequence ID" value="NZ_BAABRV010000002.1"/>
</dbReference>
<evidence type="ECO:0000313" key="6">
    <source>
        <dbReference type="EMBL" id="GAA5532868.1"/>
    </source>
</evidence>
<dbReference type="InterPro" id="IPR001647">
    <property type="entry name" value="HTH_TetR"/>
</dbReference>
<dbReference type="InterPro" id="IPR000843">
    <property type="entry name" value="HTH_LacI"/>
</dbReference>
<dbReference type="PRINTS" id="PR00455">
    <property type="entry name" value="HTHTETR"/>
</dbReference>
<evidence type="ECO:0000256" key="2">
    <source>
        <dbReference type="ARBA" id="ARBA00023125"/>
    </source>
</evidence>
<dbReference type="PROSITE" id="PS50977">
    <property type="entry name" value="HTH_TETR_2"/>
    <property type="match status" value="1"/>
</dbReference>
<evidence type="ECO:0000259" key="5">
    <source>
        <dbReference type="PROSITE" id="PS50977"/>
    </source>
</evidence>
<keyword evidence="7" id="KW-1185">Reference proteome</keyword>
<organism evidence="6 7">
    <name type="scientific">Deinococcus aluminii</name>
    <dbReference type="NCBI Taxonomy" id="1656885"/>
    <lineage>
        <taxon>Bacteria</taxon>
        <taxon>Thermotogati</taxon>
        <taxon>Deinococcota</taxon>
        <taxon>Deinococci</taxon>
        <taxon>Deinococcales</taxon>
        <taxon>Deinococcaceae</taxon>
        <taxon>Deinococcus</taxon>
    </lineage>
</organism>
<gene>
    <name evidence="6" type="ORF">Dalu01_01259</name>
</gene>
<evidence type="ECO:0000313" key="7">
    <source>
        <dbReference type="Proteomes" id="UP001404956"/>
    </source>
</evidence>
<comment type="caution">
    <text evidence="6">The sequence shown here is derived from an EMBL/GenBank/DDBJ whole genome shotgun (WGS) entry which is preliminary data.</text>
</comment>
<proteinExistence type="predicted"/>
<dbReference type="InterPro" id="IPR050109">
    <property type="entry name" value="HTH-type_TetR-like_transc_reg"/>
</dbReference>
<feature type="DNA-binding region" description="H-T-H motif" evidence="4">
    <location>
        <begin position="41"/>
        <end position="60"/>
    </location>
</feature>
<name>A0ABP9XE45_9DEIO</name>
<dbReference type="PANTHER" id="PTHR30055:SF234">
    <property type="entry name" value="HTH-TYPE TRANSCRIPTIONAL REGULATOR BETI"/>
    <property type="match status" value="1"/>
</dbReference>